<dbReference type="PANTHER" id="PTHR30154">
    <property type="entry name" value="LEUCINE-RESPONSIVE REGULATORY PROTEIN"/>
    <property type="match status" value="1"/>
</dbReference>
<dbReference type="SUPFAM" id="SSF54909">
    <property type="entry name" value="Dimeric alpha+beta barrel"/>
    <property type="match status" value="1"/>
</dbReference>
<dbReference type="InterPro" id="IPR019888">
    <property type="entry name" value="Tscrpt_reg_AsnC-like"/>
</dbReference>
<dbReference type="InterPro" id="IPR036390">
    <property type="entry name" value="WH_DNA-bd_sf"/>
</dbReference>
<dbReference type="InterPro" id="IPR036388">
    <property type="entry name" value="WH-like_DNA-bd_sf"/>
</dbReference>
<feature type="domain" description="Transcription regulator AsnC/Lrp ligand binding" evidence="1">
    <location>
        <begin position="74"/>
        <end position="143"/>
    </location>
</feature>
<dbReference type="PANTHER" id="PTHR30154:SF34">
    <property type="entry name" value="TRANSCRIPTIONAL REGULATOR AZLB"/>
    <property type="match status" value="1"/>
</dbReference>
<dbReference type="Gene3D" id="3.30.70.920">
    <property type="match status" value="1"/>
</dbReference>
<dbReference type="SMART" id="SM00344">
    <property type="entry name" value="HTH_ASNC"/>
    <property type="match status" value="1"/>
</dbReference>
<protein>
    <submittedName>
        <fullName evidence="2">Lrp/AsnC family transcriptional regulator</fullName>
    </submittedName>
</protein>
<evidence type="ECO:0000313" key="2">
    <source>
        <dbReference type="EMBL" id="MBT0773197.1"/>
    </source>
</evidence>
<organism evidence="2 3">
    <name type="scientific">Kineosporia corallincola</name>
    <dbReference type="NCBI Taxonomy" id="2835133"/>
    <lineage>
        <taxon>Bacteria</taxon>
        <taxon>Bacillati</taxon>
        <taxon>Actinomycetota</taxon>
        <taxon>Actinomycetes</taxon>
        <taxon>Kineosporiales</taxon>
        <taxon>Kineosporiaceae</taxon>
        <taxon>Kineosporia</taxon>
    </lineage>
</organism>
<dbReference type="Proteomes" id="UP001197247">
    <property type="component" value="Unassembled WGS sequence"/>
</dbReference>
<sequence>MFVPASLDGIDRDILRVLDRHPRATTQYIAQDLKLARGTVLAHLRRLTESGLLAPATSRLDGAVVGKPLRVFVRAEVDQNRFDGLVEDLERVPEIIECSAVSGGSDLLIELVAADPDDVYRVTQRIMRCRGIRRTDSSFVLRQVIPRRMEQLL</sequence>
<gene>
    <name evidence="2" type="ORF">KIH74_29910</name>
</gene>
<name>A0ABS5TQ07_9ACTN</name>
<reference evidence="2 3" key="1">
    <citation type="submission" date="2021-05" db="EMBL/GenBank/DDBJ databases">
        <title>Kineosporia and Streptomyces sp. nov. two new marine actinobacteria isolated from Coral.</title>
        <authorList>
            <person name="Buangrab K."/>
            <person name="Sutthacheep M."/>
            <person name="Yeemin T."/>
            <person name="Harunari E."/>
            <person name="Igarashi Y."/>
            <person name="Kanchanasin P."/>
            <person name="Tanasupawat S."/>
            <person name="Phongsopitanun W."/>
        </authorList>
    </citation>
    <scope>NUCLEOTIDE SEQUENCE [LARGE SCALE GENOMIC DNA]</scope>
    <source>
        <strain evidence="2 3">J2-2</strain>
    </source>
</reference>
<keyword evidence="3" id="KW-1185">Reference proteome</keyword>
<dbReference type="SUPFAM" id="SSF46785">
    <property type="entry name" value="Winged helix' DNA-binding domain"/>
    <property type="match status" value="1"/>
</dbReference>
<evidence type="ECO:0000313" key="3">
    <source>
        <dbReference type="Proteomes" id="UP001197247"/>
    </source>
</evidence>
<proteinExistence type="predicted"/>
<comment type="caution">
    <text evidence="2">The sequence shown here is derived from an EMBL/GenBank/DDBJ whole genome shotgun (WGS) entry which is preliminary data.</text>
</comment>
<dbReference type="Gene3D" id="1.10.10.10">
    <property type="entry name" value="Winged helix-like DNA-binding domain superfamily/Winged helix DNA-binding domain"/>
    <property type="match status" value="1"/>
</dbReference>
<dbReference type="InterPro" id="IPR019887">
    <property type="entry name" value="Tscrpt_reg_AsnC/Lrp_C"/>
</dbReference>
<dbReference type="Pfam" id="PF01037">
    <property type="entry name" value="AsnC_trans_reg"/>
    <property type="match status" value="1"/>
</dbReference>
<accession>A0ABS5TQ07</accession>
<dbReference type="InterPro" id="IPR011008">
    <property type="entry name" value="Dimeric_a/b-barrel"/>
</dbReference>
<evidence type="ECO:0000259" key="1">
    <source>
        <dbReference type="Pfam" id="PF01037"/>
    </source>
</evidence>
<dbReference type="Pfam" id="PF13412">
    <property type="entry name" value="HTH_24"/>
    <property type="match status" value="1"/>
</dbReference>
<dbReference type="EMBL" id="JAHBAY010000016">
    <property type="protein sequence ID" value="MBT0773197.1"/>
    <property type="molecule type" value="Genomic_DNA"/>
</dbReference>